<accession>A0A9D1EQZ7</accession>
<reference evidence="2" key="1">
    <citation type="submission" date="2020-10" db="EMBL/GenBank/DDBJ databases">
        <authorList>
            <person name="Gilroy R."/>
        </authorList>
    </citation>
    <scope>NUCLEOTIDE SEQUENCE</scope>
    <source>
        <strain evidence="2">CHK190-19873</strain>
    </source>
</reference>
<dbReference type="Gene3D" id="3.40.50.1110">
    <property type="entry name" value="SGNH hydrolase"/>
    <property type="match status" value="1"/>
</dbReference>
<keyword evidence="2" id="KW-0378">Hydrolase</keyword>
<proteinExistence type="predicted"/>
<feature type="transmembrane region" description="Helical" evidence="1">
    <location>
        <begin position="12"/>
        <end position="33"/>
    </location>
</feature>
<evidence type="ECO:0000313" key="2">
    <source>
        <dbReference type="EMBL" id="HIS30360.1"/>
    </source>
</evidence>
<comment type="caution">
    <text evidence="2">The sequence shown here is derived from an EMBL/GenBank/DDBJ whole genome shotgun (WGS) entry which is preliminary data.</text>
</comment>
<protein>
    <submittedName>
        <fullName evidence="2">SGNH/GDSL hydrolase family protein</fullName>
    </submittedName>
</protein>
<dbReference type="CDD" id="cd00229">
    <property type="entry name" value="SGNH_hydrolase"/>
    <property type="match status" value="1"/>
</dbReference>
<dbReference type="AlphaFoldDB" id="A0A9D1EQZ7"/>
<dbReference type="GO" id="GO:0016787">
    <property type="term" value="F:hydrolase activity"/>
    <property type="evidence" value="ECO:0007669"/>
    <property type="project" value="UniProtKB-KW"/>
</dbReference>
<dbReference type="EMBL" id="DVIQ01000014">
    <property type="protein sequence ID" value="HIS30360.1"/>
    <property type="molecule type" value="Genomic_DNA"/>
</dbReference>
<dbReference type="SUPFAM" id="SSF52266">
    <property type="entry name" value="SGNH hydrolase"/>
    <property type="match status" value="1"/>
</dbReference>
<organism evidence="2 3">
    <name type="scientific">Candidatus Limivivens intestinipullorum</name>
    <dbReference type="NCBI Taxonomy" id="2840858"/>
    <lineage>
        <taxon>Bacteria</taxon>
        <taxon>Bacillati</taxon>
        <taxon>Bacillota</taxon>
        <taxon>Clostridia</taxon>
        <taxon>Lachnospirales</taxon>
        <taxon>Lachnospiraceae</taxon>
        <taxon>Lachnospiraceae incertae sedis</taxon>
        <taxon>Candidatus Limivivens</taxon>
    </lineage>
</organism>
<dbReference type="InterPro" id="IPR036514">
    <property type="entry name" value="SGNH_hydro_sf"/>
</dbReference>
<evidence type="ECO:0000313" key="3">
    <source>
        <dbReference type="Proteomes" id="UP000823935"/>
    </source>
</evidence>
<evidence type="ECO:0000256" key="1">
    <source>
        <dbReference type="SAM" id="Phobius"/>
    </source>
</evidence>
<sequence length="235" mass="25588">MKKHKKGNTFLVFAGIFFCVCLVGLAAFLTVFLSPESFEQEAPVPGTASYGESASLEEATAGADFGSPLTDVAHQILFVGDSRTAGMRGAVQNRGGDSCSYIAKDGEGYYWLRDTAMGELTSFLDGSPDAVVVLNLGVNDLAEISAYISLYQDLFSRYPQASFSVMSVNPVDEGCSVSNAEIEAFNQQMASAFPDNYLDCYQYLMTNGYETVDTLHYTEDTYIAIHNFAAETLFR</sequence>
<dbReference type="Proteomes" id="UP000823935">
    <property type="component" value="Unassembled WGS sequence"/>
</dbReference>
<name>A0A9D1EQZ7_9FIRM</name>
<gene>
    <name evidence="2" type="ORF">IAB44_02255</name>
</gene>
<keyword evidence="1" id="KW-0812">Transmembrane</keyword>
<reference evidence="2" key="2">
    <citation type="journal article" date="2021" name="PeerJ">
        <title>Extensive microbial diversity within the chicken gut microbiome revealed by metagenomics and culture.</title>
        <authorList>
            <person name="Gilroy R."/>
            <person name="Ravi A."/>
            <person name="Getino M."/>
            <person name="Pursley I."/>
            <person name="Horton D.L."/>
            <person name="Alikhan N.F."/>
            <person name="Baker D."/>
            <person name="Gharbi K."/>
            <person name="Hall N."/>
            <person name="Watson M."/>
            <person name="Adriaenssens E.M."/>
            <person name="Foster-Nyarko E."/>
            <person name="Jarju S."/>
            <person name="Secka A."/>
            <person name="Antonio M."/>
            <person name="Oren A."/>
            <person name="Chaudhuri R.R."/>
            <person name="La Ragione R."/>
            <person name="Hildebrand F."/>
            <person name="Pallen M.J."/>
        </authorList>
    </citation>
    <scope>NUCLEOTIDE SEQUENCE</scope>
    <source>
        <strain evidence="2">CHK190-19873</strain>
    </source>
</reference>
<keyword evidence="1" id="KW-0472">Membrane</keyword>
<keyword evidence="1" id="KW-1133">Transmembrane helix</keyword>